<feature type="compositionally biased region" description="Polar residues" evidence="10">
    <location>
        <begin position="372"/>
        <end position="387"/>
    </location>
</feature>
<dbReference type="InterPro" id="IPR011993">
    <property type="entry name" value="PH-like_dom_sf"/>
</dbReference>
<feature type="compositionally biased region" description="Low complexity" evidence="10">
    <location>
        <begin position="681"/>
        <end position="691"/>
    </location>
</feature>
<feature type="region of interest" description="Disordered" evidence="10">
    <location>
        <begin position="366"/>
        <end position="387"/>
    </location>
</feature>
<dbReference type="SMART" id="SM00233">
    <property type="entry name" value="PH"/>
    <property type="match status" value="1"/>
</dbReference>
<dbReference type="SMART" id="SM00310">
    <property type="entry name" value="PTBI"/>
    <property type="match status" value="1"/>
</dbReference>
<dbReference type="PANTHER" id="PTHR10614">
    <property type="entry name" value="INSULIN RECEPTOR SUBSTRATE"/>
    <property type="match status" value="1"/>
</dbReference>
<dbReference type="InterPro" id="IPR039011">
    <property type="entry name" value="IRS"/>
</dbReference>
<dbReference type="GO" id="GO:0048477">
    <property type="term" value="P:oogenesis"/>
    <property type="evidence" value="ECO:0007669"/>
    <property type="project" value="UniProtKB-KW"/>
</dbReference>
<feature type="compositionally biased region" description="Low complexity" evidence="10">
    <location>
        <begin position="775"/>
        <end position="796"/>
    </location>
</feature>
<dbReference type="Pfam" id="PF02174">
    <property type="entry name" value="IRS"/>
    <property type="match status" value="1"/>
</dbReference>
<feature type="compositionally biased region" description="Basic and acidic residues" evidence="10">
    <location>
        <begin position="1043"/>
        <end position="1056"/>
    </location>
</feature>
<comment type="subunit">
    <text evidence="1">Bindings to phosphatidylinositol 3-kinase and SHP2.</text>
</comment>
<dbReference type="GO" id="GO:0005829">
    <property type="term" value="C:cytosol"/>
    <property type="evidence" value="ECO:0007669"/>
    <property type="project" value="TreeGrafter"/>
</dbReference>
<feature type="region of interest" description="Disordered" evidence="10">
    <location>
        <begin position="1350"/>
        <end position="1434"/>
    </location>
</feature>
<keyword evidence="13" id="KW-0675">Receptor</keyword>
<feature type="domain" description="IRS-type PTB" evidence="12">
    <location>
        <begin position="132"/>
        <end position="237"/>
    </location>
</feature>
<dbReference type="SMART" id="SM01244">
    <property type="entry name" value="IRS"/>
    <property type="match status" value="1"/>
</dbReference>
<dbReference type="EMBL" id="NEDP02005485">
    <property type="protein sequence ID" value="OWF40143.1"/>
    <property type="molecule type" value="Genomic_DNA"/>
</dbReference>
<evidence type="ECO:0000256" key="6">
    <source>
        <dbReference type="ARBA" id="ARBA00022782"/>
    </source>
</evidence>
<feature type="compositionally biased region" description="Polar residues" evidence="10">
    <location>
        <begin position="738"/>
        <end position="759"/>
    </location>
</feature>
<evidence type="ECO:0000256" key="9">
    <source>
        <dbReference type="ARBA" id="ARBA00046145"/>
    </source>
</evidence>
<dbReference type="PROSITE" id="PS51064">
    <property type="entry name" value="IRS_PTB"/>
    <property type="match status" value="1"/>
</dbReference>
<dbReference type="OrthoDB" id="946068at2759"/>
<evidence type="ECO:0000313" key="14">
    <source>
        <dbReference type="Proteomes" id="UP000242188"/>
    </source>
</evidence>
<reference evidence="13 14" key="1">
    <citation type="journal article" date="2017" name="Nat. Ecol. Evol.">
        <title>Scallop genome provides insights into evolution of bilaterian karyotype and development.</title>
        <authorList>
            <person name="Wang S."/>
            <person name="Zhang J."/>
            <person name="Jiao W."/>
            <person name="Li J."/>
            <person name="Xun X."/>
            <person name="Sun Y."/>
            <person name="Guo X."/>
            <person name="Huan P."/>
            <person name="Dong B."/>
            <person name="Zhang L."/>
            <person name="Hu X."/>
            <person name="Sun X."/>
            <person name="Wang J."/>
            <person name="Zhao C."/>
            <person name="Wang Y."/>
            <person name="Wang D."/>
            <person name="Huang X."/>
            <person name="Wang R."/>
            <person name="Lv J."/>
            <person name="Li Y."/>
            <person name="Zhang Z."/>
            <person name="Liu B."/>
            <person name="Lu W."/>
            <person name="Hui Y."/>
            <person name="Liang J."/>
            <person name="Zhou Z."/>
            <person name="Hou R."/>
            <person name="Li X."/>
            <person name="Liu Y."/>
            <person name="Li H."/>
            <person name="Ning X."/>
            <person name="Lin Y."/>
            <person name="Zhao L."/>
            <person name="Xing Q."/>
            <person name="Dou J."/>
            <person name="Li Y."/>
            <person name="Mao J."/>
            <person name="Guo H."/>
            <person name="Dou H."/>
            <person name="Li T."/>
            <person name="Mu C."/>
            <person name="Jiang W."/>
            <person name="Fu Q."/>
            <person name="Fu X."/>
            <person name="Miao Y."/>
            <person name="Liu J."/>
            <person name="Yu Q."/>
            <person name="Li R."/>
            <person name="Liao H."/>
            <person name="Li X."/>
            <person name="Kong Y."/>
            <person name="Jiang Z."/>
            <person name="Chourrout D."/>
            <person name="Li R."/>
            <person name="Bao Z."/>
        </authorList>
    </citation>
    <scope>NUCLEOTIDE SEQUENCE [LARGE SCALE GENOMIC DNA]</scope>
    <source>
        <strain evidence="13 14">PY_sf001</strain>
    </source>
</reference>
<keyword evidence="4" id="KW-0341">Growth regulation</keyword>
<dbReference type="CDD" id="cd01204">
    <property type="entry name" value="PTB_IRS"/>
    <property type="match status" value="1"/>
</dbReference>
<keyword evidence="7" id="KW-0896">Oogenesis</keyword>
<feature type="region of interest" description="Disordered" evidence="10">
    <location>
        <begin position="825"/>
        <end position="1138"/>
    </location>
</feature>
<dbReference type="PROSITE" id="PS50003">
    <property type="entry name" value="PH_DOMAIN"/>
    <property type="match status" value="1"/>
</dbReference>
<feature type="compositionally biased region" description="Polar residues" evidence="10">
    <location>
        <begin position="234"/>
        <end position="252"/>
    </location>
</feature>
<dbReference type="InterPro" id="IPR002404">
    <property type="entry name" value="IRS_PTB"/>
</dbReference>
<comment type="function">
    <text evidence="9">Activates phosphatidylinositol 3-kinase when bound to the regulatory p85 subunit. May mediate the control of various cellular processes by insulin-like peptides. When phosphorylated by the insulin receptor binds specifically to various cellular proteins containing SH2 domains. Involved in control of cell proliferation, cell size, and body and organ growth throughout development. Also has a role in a signaling pathway controlling the physiological response required to endure periods of low nutrient conditions. Insulin/insulin-like growth factor (IGF) signaling pathway has a role in regulating aging and is necessary in the ovary for vitellogenic maturation.</text>
</comment>
<keyword evidence="3" id="KW-0597">Phosphoprotein</keyword>
<dbReference type="CDD" id="cd01257">
    <property type="entry name" value="PH_IRS"/>
    <property type="match status" value="1"/>
</dbReference>
<dbReference type="PANTHER" id="PTHR10614:SF13">
    <property type="entry name" value="INSULIN RECEPTOR SUBSTRATE 1"/>
    <property type="match status" value="1"/>
</dbReference>
<feature type="compositionally biased region" description="Polar residues" evidence="10">
    <location>
        <begin position="854"/>
        <end position="865"/>
    </location>
</feature>
<evidence type="ECO:0000256" key="2">
    <source>
        <dbReference type="ARBA" id="ARBA00015710"/>
    </source>
</evidence>
<feature type="compositionally biased region" description="Basic and acidic residues" evidence="10">
    <location>
        <begin position="1247"/>
        <end position="1256"/>
    </location>
</feature>
<dbReference type="GO" id="GO:0005158">
    <property type="term" value="F:insulin receptor binding"/>
    <property type="evidence" value="ECO:0007669"/>
    <property type="project" value="InterPro"/>
</dbReference>
<dbReference type="GO" id="GO:0043548">
    <property type="term" value="F:phosphatidylinositol 3-kinase binding"/>
    <property type="evidence" value="ECO:0007669"/>
    <property type="project" value="TreeGrafter"/>
</dbReference>
<dbReference type="Gene3D" id="2.30.29.30">
    <property type="entry name" value="Pleckstrin-homology domain (PH domain)/Phosphotyrosine-binding domain (PTB)"/>
    <property type="match status" value="2"/>
</dbReference>
<feature type="compositionally biased region" description="Low complexity" evidence="10">
    <location>
        <begin position="1416"/>
        <end position="1431"/>
    </location>
</feature>
<proteinExistence type="predicted"/>
<feature type="region of interest" description="Disordered" evidence="10">
    <location>
        <begin position="1165"/>
        <end position="1273"/>
    </location>
</feature>
<feature type="region of interest" description="Disordered" evidence="10">
    <location>
        <begin position="1456"/>
        <end position="1506"/>
    </location>
</feature>
<feature type="compositionally biased region" description="Polar residues" evidence="10">
    <location>
        <begin position="1005"/>
        <end position="1019"/>
    </location>
</feature>
<protein>
    <recommendedName>
        <fullName evidence="2">Insulin receptor substrate 1</fullName>
    </recommendedName>
    <alternativeName>
        <fullName evidence="8">Protein chico</fullName>
    </alternativeName>
</protein>
<dbReference type="STRING" id="6573.A0A210PUH8"/>
<evidence type="ECO:0000256" key="5">
    <source>
        <dbReference type="ARBA" id="ARBA00022737"/>
    </source>
</evidence>
<keyword evidence="6" id="KW-0221">Differentiation</keyword>
<feature type="region of interest" description="Disordered" evidence="10">
    <location>
        <begin position="1519"/>
        <end position="1549"/>
    </location>
</feature>
<name>A0A210PUH8_MIZYE</name>
<keyword evidence="5" id="KW-0677">Repeat</keyword>
<evidence type="ECO:0000256" key="8">
    <source>
        <dbReference type="ARBA" id="ARBA00033282"/>
    </source>
</evidence>
<keyword evidence="14" id="KW-1185">Reference proteome</keyword>
<feature type="compositionally biased region" description="Low complexity" evidence="10">
    <location>
        <begin position="898"/>
        <end position="915"/>
    </location>
</feature>
<feature type="compositionally biased region" description="Basic and acidic residues" evidence="10">
    <location>
        <begin position="938"/>
        <end position="963"/>
    </location>
</feature>
<evidence type="ECO:0000259" key="11">
    <source>
        <dbReference type="PROSITE" id="PS50003"/>
    </source>
</evidence>
<organism evidence="13 14">
    <name type="scientific">Mizuhopecten yessoensis</name>
    <name type="common">Japanese scallop</name>
    <name type="synonym">Patinopecten yessoensis</name>
    <dbReference type="NCBI Taxonomy" id="6573"/>
    <lineage>
        <taxon>Eukaryota</taxon>
        <taxon>Metazoa</taxon>
        <taxon>Spiralia</taxon>
        <taxon>Lophotrochozoa</taxon>
        <taxon>Mollusca</taxon>
        <taxon>Bivalvia</taxon>
        <taxon>Autobranchia</taxon>
        <taxon>Pteriomorphia</taxon>
        <taxon>Pectinida</taxon>
        <taxon>Pectinoidea</taxon>
        <taxon>Pectinidae</taxon>
        <taxon>Mizuhopecten</taxon>
    </lineage>
</organism>
<evidence type="ECO:0000259" key="12">
    <source>
        <dbReference type="PROSITE" id="PS51064"/>
    </source>
</evidence>
<dbReference type="InterPro" id="IPR001849">
    <property type="entry name" value="PH_domain"/>
</dbReference>
<dbReference type="Proteomes" id="UP000242188">
    <property type="component" value="Unassembled WGS sequence"/>
</dbReference>
<feature type="compositionally biased region" description="Polar residues" evidence="10">
    <location>
        <begin position="1178"/>
        <end position="1189"/>
    </location>
</feature>
<dbReference type="GO" id="GO:0008286">
    <property type="term" value="P:insulin receptor signaling pathway"/>
    <property type="evidence" value="ECO:0007669"/>
    <property type="project" value="InterPro"/>
</dbReference>
<dbReference type="PRINTS" id="PR00628">
    <property type="entry name" value="INSULINRSI"/>
</dbReference>
<feature type="compositionally biased region" description="Low complexity" evidence="10">
    <location>
        <begin position="718"/>
        <end position="730"/>
    </location>
</feature>
<evidence type="ECO:0000256" key="3">
    <source>
        <dbReference type="ARBA" id="ARBA00022553"/>
    </source>
</evidence>
<evidence type="ECO:0000313" key="13">
    <source>
        <dbReference type="EMBL" id="OWF40143.1"/>
    </source>
</evidence>
<evidence type="ECO:0000256" key="4">
    <source>
        <dbReference type="ARBA" id="ARBA00022604"/>
    </source>
</evidence>
<feature type="region of interest" description="Disordered" evidence="10">
    <location>
        <begin position="718"/>
        <end position="809"/>
    </location>
</feature>
<accession>A0A210PUH8</accession>
<gene>
    <name evidence="13" type="ORF">KP79_PYT23401</name>
</gene>
<evidence type="ECO:0000256" key="10">
    <source>
        <dbReference type="SAM" id="MobiDB-lite"/>
    </source>
</evidence>
<feature type="domain" description="PH" evidence="11">
    <location>
        <begin position="17"/>
        <end position="118"/>
    </location>
</feature>
<feature type="compositionally biased region" description="Polar residues" evidence="10">
    <location>
        <begin position="1028"/>
        <end position="1042"/>
    </location>
</feature>
<sequence>MDSASRMTLVFERPGSDIKKAGYLKKLKTMKKKFFLMRSTSSSGPARFEYYDSEKKFRNGQAPKRVVHLHTCFNINKKSDTRTKNAIALYTRDDCFAVIADTAMEQDHWLELLLEYQTEYSDGVTVTPRIHFDYVWQVTIKHRGLGCTIPGMSGTYRMCLSTTDICLFRNNSDLFEFNFQLSSIRRCGHSDGYFFMDVGRSAPTGEGELWIQVDDTVIAQSMHEVILSAMRTSSNNEQAHFRPRSSTNTSMINRPRDNSHDLNGTAALRPRTGSEGQRVKGQGSPSRRPMSSVVYRSPNTSMDNTPPVAAGQNSFHPHLFEAAGQPAFYENQNAAHATLNFPAPGHRGRSDSAESRGSRCSQVALSPDASMYGSSPGDQLSHRSMTPESMRPTITEESAYFDMSPGAGARSTTPSPPHPFTTDRIASDAIMITGSSKHEGYIEMKPSSSLGSSVGGNDTGYMDMAINSPGLPQDKGVSDNSYMMMGHHGNRQSSMSVPIPSRVTKEGGYVDMNMTPTSQPLPTVKEGGSGESYLPMTPTGMSPRSAADLKPAKVISYLSDDSMSGEFPKRAYSLGSRPVSKTLHRHTHIPEPSIPLDLKVMDNGRSSSAPHLIVQKIKNQAAAYMPMDASSYSASIKSDDSDSFMELDFCRPRTASESYGYRPRASSFGKMYNTQGHRPRSSSYGQSSRGGKQMGSFESVRTTSKELLHKRSFESLSRFSTTSSKASSSESLRKLETSSKSSQQSDYVDMNMNRNSENSGYIDMSIGGQGQSAGSKCSGTSRSSSSQSLSSSPAVSGFISPSRPEKSSPDIKIIKASGHVVQKPVGFIPSHHTGSSTHGTDGIPSQAALFSPVAFNSGSGGSRSPSVKGRSPASSGRESEEESYVPYQPASSDKNDSNFKGSSGKDSSSSDSGKFSLKKKKHKSDKSEKKSAEKHKKGSSDSKKFGKNSPKDGKHSPKSESKYQKTTSVQDDVYLAYEPGSETLSEGSDRPAETANVLKKPESVPSYTIKSAETHSTPCSDYMDFQPEVSQDTSVRKNTQSDVSRKVKDSSEKSPESKTPQSSGKITPEGILPVQNLSTKSEQAEPVVFSLGSMDDYMTHTPASSGEDRQQSLEPSLTSQEHEKTPTNPGGPAGESYLYMEFDPSAHRVEESAVDVKNPTRVRSYIAEKSMETDLAEDSSNPTSAKNPTVPNPPVKTGITGKVSNGSDISGPESNKIIQKSRKVVEQPTPPKLAEKKANIDNSKGNLAEKHKRDSPKALSGKLGKSKEKPAERRLEIKSLAASVLPVHEEEEDDGYVGLDFSKPRKSKEDLIEETAPSDLDSLRPLPVRSEICGLEGSFSKVVIKRLVSLPGGESDDVTDRQPLCRKISAPSVGQYNQKIVSDVRMSPVRKGSVSSLGEESNNGKREDGSCESVEGQASGATGAGQSSACSELHKQKSMPCMTLPVADEAPAPSVAIGTAGFFNNPRSRHSCSDLTGAYEQMTYPSGNDLASTQQQSSSQQQLAPPACAQLNYASLDLGSSETVDSNDPKSPRIKSRHSSADEQSAGPTLSYAQIDFKKSENLKSASNKDVLFSFD</sequence>
<feature type="compositionally biased region" description="Polar residues" evidence="10">
    <location>
        <begin position="1483"/>
        <end position="1493"/>
    </location>
</feature>
<feature type="region of interest" description="Disordered" evidence="10">
    <location>
        <begin position="234"/>
        <end position="304"/>
    </location>
</feature>
<dbReference type="SUPFAM" id="SSF50729">
    <property type="entry name" value="PH domain-like"/>
    <property type="match status" value="2"/>
</dbReference>
<evidence type="ECO:0000256" key="7">
    <source>
        <dbReference type="ARBA" id="ARBA00022943"/>
    </source>
</evidence>
<feature type="region of interest" description="Disordered" evidence="10">
    <location>
        <begin position="658"/>
        <end position="703"/>
    </location>
</feature>
<feature type="compositionally biased region" description="Polar residues" evidence="10">
    <location>
        <begin position="1202"/>
        <end position="1218"/>
    </location>
</feature>
<evidence type="ECO:0000256" key="1">
    <source>
        <dbReference type="ARBA" id="ARBA00011440"/>
    </source>
</evidence>
<dbReference type="GO" id="GO:0005886">
    <property type="term" value="C:plasma membrane"/>
    <property type="evidence" value="ECO:0007669"/>
    <property type="project" value="TreeGrafter"/>
</dbReference>
<comment type="caution">
    <text evidence="13">The sequence shown here is derived from an EMBL/GenBank/DDBJ whole genome shotgun (WGS) entry which is preliminary data.</text>
</comment>